<dbReference type="GO" id="GO:0004930">
    <property type="term" value="F:G protein-coupled receptor activity"/>
    <property type="evidence" value="ECO:0007669"/>
    <property type="project" value="UniProtKB-KW"/>
</dbReference>
<dbReference type="Gene3D" id="1.20.1070.10">
    <property type="entry name" value="Rhodopsin 7-helix transmembrane proteins"/>
    <property type="match status" value="1"/>
</dbReference>
<name>A0A2G9UYB1_TELCI</name>
<comment type="subcellular location">
    <subcellularLocation>
        <location evidence="1">Membrane</location>
        <topology evidence="1">Multi-pass membrane protein</topology>
    </subcellularLocation>
</comment>
<feature type="non-terminal residue" evidence="6">
    <location>
        <position position="1"/>
    </location>
</feature>
<evidence type="ECO:0000256" key="4">
    <source>
        <dbReference type="ARBA" id="ARBA00023180"/>
    </source>
</evidence>
<dbReference type="SUPFAM" id="SSF81321">
    <property type="entry name" value="Family A G protein-coupled receptor-like"/>
    <property type="match status" value="1"/>
</dbReference>
<evidence type="ECO:0000313" key="7">
    <source>
        <dbReference type="Proteomes" id="UP000230423"/>
    </source>
</evidence>
<dbReference type="PANTHER" id="PTHR24248:SF174">
    <property type="entry name" value="TYRAMINE_OCTOPAMINE RECEPTOR"/>
    <property type="match status" value="1"/>
</dbReference>
<keyword evidence="5" id="KW-0807">Transducer</keyword>
<evidence type="ECO:0000256" key="2">
    <source>
        <dbReference type="ARBA" id="ARBA00023040"/>
    </source>
</evidence>
<reference evidence="6 7" key="1">
    <citation type="submission" date="2015-09" db="EMBL/GenBank/DDBJ databases">
        <title>Draft genome of the parasitic nematode Teladorsagia circumcincta isolate WARC Sus (inbred).</title>
        <authorList>
            <person name="Mitreva M."/>
        </authorList>
    </citation>
    <scope>NUCLEOTIDE SEQUENCE [LARGE SCALE GENOMIC DNA]</scope>
    <source>
        <strain evidence="6 7">S</strain>
    </source>
</reference>
<dbReference type="EMBL" id="KZ345170">
    <property type="protein sequence ID" value="PIO75183.1"/>
    <property type="molecule type" value="Genomic_DNA"/>
</dbReference>
<evidence type="ECO:0000313" key="6">
    <source>
        <dbReference type="EMBL" id="PIO75183.1"/>
    </source>
</evidence>
<dbReference type="OrthoDB" id="5951059at2759"/>
<accession>A0A2G9UYB1</accession>
<evidence type="ECO:0008006" key="8">
    <source>
        <dbReference type="Google" id="ProtNLM"/>
    </source>
</evidence>
<sequence length="107" mass="12641">NGFGQKPTVAPKTEKDRLRGDGMMLDVVEIFMQSRNRSAHEQVMYVIGAFGYEAPPVIFKFFFWLGYCNSGINPVIYTVFNREFKRGLCRQLQKFERYLRSFTDFYK</sequence>
<evidence type="ECO:0000256" key="5">
    <source>
        <dbReference type="ARBA" id="ARBA00023224"/>
    </source>
</evidence>
<dbReference type="Proteomes" id="UP000230423">
    <property type="component" value="Unassembled WGS sequence"/>
</dbReference>
<protein>
    <recommendedName>
        <fullName evidence="8">G-protein coupled receptors family 1 profile domain-containing protein</fullName>
    </recommendedName>
</protein>
<keyword evidence="3" id="KW-0675">Receptor</keyword>
<keyword evidence="7" id="KW-1185">Reference proteome</keyword>
<evidence type="ECO:0000256" key="3">
    <source>
        <dbReference type="ARBA" id="ARBA00023170"/>
    </source>
</evidence>
<gene>
    <name evidence="6" type="ORF">TELCIR_02793</name>
</gene>
<dbReference type="AlphaFoldDB" id="A0A2G9UYB1"/>
<keyword evidence="2" id="KW-0297">G-protein coupled receptor</keyword>
<organism evidence="6 7">
    <name type="scientific">Teladorsagia circumcincta</name>
    <name type="common">Brown stomach worm</name>
    <name type="synonym">Ostertagia circumcincta</name>
    <dbReference type="NCBI Taxonomy" id="45464"/>
    <lineage>
        <taxon>Eukaryota</taxon>
        <taxon>Metazoa</taxon>
        <taxon>Ecdysozoa</taxon>
        <taxon>Nematoda</taxon>
        <taxon>Chromadorea</taxon>
        <taxon>Rhabditida</taxon>
        <taxon>Rhabditina</taxon>
        <taxon>Rhabditomorpha</taxon>
        <taxon>Strongyloidea</taxon>
        <taxon>Trichostrongylidae</taxon>
        <taxon>Teladorsagia</taxon>
    </lineage>
</organism>
<dbReference type="GO" id="GO:0005886">
    <property type="term" value="C:plasma membrane"/>
    <property type="evidence" value="ECO:0007669"/>
    <property type="project" value="TreeGrafter"/>
</dbReference>
<dbReference type="PANTHER" id="PTHR24248">
    <property type="entry name" value="ADRENERGIC RECEPTOR-RELATED G-PROTEIN COUPLED RECEPTOR"/>
    <property type="match status" value="1"/>
</dbReference>
<proteinExistence type="predicted"/>
<keyword evidence="4" id="KW-0325">Glycoprotein</keyword>
<evidence type="ECO:0000256" key="1">
    <source>
        <dbReference type="ARBA" id="ARBA00004141"/>
    </source>
</evidence>